<proteinExistence type="predicted"/>
<dbReference type="PANTHER" id="PTHR38733">
    <property type="entry name" value="PROTEIN MCRC"/>
    <property type="match status" value="1"/>
</dbReference>
<name>A0AAF0CWG0_9ENTE</name>
<dbReference type="Proteomes" id="UP001179647">
    <property type="component" value="Chromosome"/>
</dbReference>
<dbReference type="KEGG" id="vie:OL234_04930"/>
<dbReference type="RefSeq" id="WP_275470043.1">
    <property type="nucleotide sequence ID" value="NZ_CP110232.1"/>
</dbReference>
<evidence type="ECO:0000313" key="2">
    <source>
        <dbReference type="Proteomes" id="UP001179647"/>
    </source>
</evidence>
<dbReference type="PANTHER" id="PTHR38733:SF1">
    <property type="entry name" value="TYPE IV METHYL-DIRECTED RESTRICTION ENZYME ECOKMCRBC"/>
    <property type="match status" value="1"/>
</dbReference>
<dbReference type="AlphaFoldDB" id="A0AAF0CWG0"/>
<accession>A0AAF0CWG0</accession>
<keyword evidence="2" id="KW-1185">Reference proteome</keyword>
<reference evidence="1" key="1">
    <citation type="submission" date="2022-10" db="EMBL/GenBank/DDBJ databases">
        <title>Vagococcus sp. isolated from poultry meat.</title>
        <authorList>
            <person name="Johansson P."/>
            <person name="Bjorkroth J."/>
        </authorList>
    </citation>
    <scope>NUCLEOTIDE SEQUENCE</scope>
    <source>
        <strain evidence="1">STAA11</strain>
    </source>
</reference>
<organism evidence="1 2">
    <name type="scientific">Vagococcus intermedius</name>
    <dbReference type="NCBI Taxonomy" id="2991418"/>
    <lineage>
        <taxon>Bacteria</taxon>
        <taxon>Bacillati</taxon>
        <taxon>Bacillota</taxon>
        <taxon>Bacilli</taxon>
        <taxon>Lactobacillales</taxon>
        <taxon>Enterococcaceae</taxon>
        <taxon>Vagococcus</taxon>
    </lineage>
</organism>
<dbReference type="EMBL" id="CP110232">
    <property type="protein sequence ID" value="WEG74244.1"/>
    <property type="molecule type" value="Genomic_DNA"/>
</dbReference>
<sequence length="443" mass="51871">MTCLSVQEFHYISPNKDLPIQRNYHYIDARYFDELEHFILENQNLTSDMPFFKLTTRRGVGKVVQAQNFVGTIQLSPNFQIEILPKIHGTSGIEETKKCLIRMLNSMADIPHQIFNQANNSAEEMPLLEIYIMSYLQVVSPIIKRGLIRTYLQSVENQKFFKGKLLVTEQIRYNHSRKERFFVETEEYSGNISENKLLKSSLNYLLSLTTSRKNKIKIKQFLAVFDKIQESQNYKADFQAICYNRQNSHYKKALGMARVFLEEKGFASFNGETGVKAVLFPMEKLFESFVSKELEKLIIRDHLAIKSQESKYRLFDDPDHFKLRPDIVVYDNQKQPVAVLDAKWKKLLNNPRKNYGISQADMYQMFAYAHQYQVQTVIVLYPLTEEMMAYRETGLQFGSHVKGDAFTFTLYIQFVDVNDPTNLLIETRNTILNKKYLFENDSL</sequence>
<dbReference type="Pfam" id="PF10117">
    <property type="entry name" value="McrBC"/>
    <property type="match status" value="1"/>
</dbReference>
<gene>
    <name evidence="1" type="ORF">OL234_04930</name>
</gene>
<evidence type="ECO:0000313" key="1">
    <source>
        <dbReference type="EMBL" id="WEG74244.1"/>
    </source>
</evidence>
<protein>
    <submittedName>
        <fullName evidence="1">McrC family protein</fullName>
    </submittedName>
</protein>
<dbReference type="InterPro" id="IPR019292">
    <property type="entry name" value="McrC"/>
</dbReference>